<dbReference type="Pfam" id="PF01728">
    <property type="entry name" value="FtsJ"/>
    <property type="match status" value="1"/>
</dbReference>
<organism evidence="2 3">
    <name type="scientific">Tieghemostelium lacteum</name>
    <name type="common">Slime mold</name>
    <name type="synonym">Dictyostelium lacteum</name>
    <dbReference type="NCBI Taxonomy" id="361077"/>
    <lineage>
        <taxon>Eukaryota</taxon>
        <taxon>Amoebozoa</taxon>
        <taxon>Evosea</taxon>
        <taxon>Eumycetozoa</taxon>
        <taxon>Dictyostelia</taxon>
        <taxon>Dictyosteliales</taxon>
        <taxon>Raperosteliaceae</taxon>
        <taxon>Tieghemostelium</taxon>
    </lineage>
</organism>
<dbReference type="OrthoDB" id="20105at2759"/>
<comment type="caution">
    <text evidence="2">The sequence shown here is derived from an EMBL/GenBank/DDBJ whole genome shotgun (WGS) entry which is preliminary data.</text>
</comment>
<protein>
    <recommendedName>
        <fullName evidence="1">Ribosomal RNA methyltransferase FtsJ domain-containing protein</fullName>
    </recommendedName>
</protein>
<dbReference type="GO" id="GO:0008168">
    <property type="term" value="F:methyltransferase activity"/>
    <property type="evidence" value="ECO:0007669"/>
    <property type="project" value="InterPro"/>
</dbReference>
<name>A0A151ZCY4_TIELA</name>
<dbReference type="GO" id="GO:0032259">
    <property type="term" value="P:methylation"/>
    <property type="evidence" value="ECO:0007669"/>
    <property type="project" value="InterPro"/>
</dbReference>
<dbReference type="Proteomes" id="UP000076078">
    <property type="component" value="Unassembled WGS sequence"/>
</dbReference>
<dbReference type="EMBL" id="LODT01000034">
    <property type="protein sequence ID" value="KYQ91789.1"/>
    <property type="molecule type" value="Genomic_DNA"/>
</dbReference>
<dbReference type="InParanoid" id="A0A151ZCY4"/>
<dbReference type="FunCoup" id="A0A151ZCY4">
    <property type="interactions" value="738"/>
</dbReference>
<keyword evidence="3" id="KW-1185">Reference proteome</keyword>
<dbReference type="SUPFAM" id="SSF53335">
    <property type="entry name" value="S-adenosyl-L-methionine-dependent methyltransferases"/>
    <property type="match status" value="1"/>
</dbReference>
<evidence type="ECO:0000259" key="1">
    <source>
        <dbReference type="Pfam" id="PF01728"/>
    </source>
</evidence>
<evidence type="ECO:0000313" key="3">
    <source>
        <dbReference type="Proteomes" id="UP000076078"/>
    </source>
</evidence>
<gene>
    <name evidence="2" type="ORF">DLAC_07584</name>
</gene>
<sequence>MFISIRSAICHCLKNTSIRTSRGYCTSTTESPFKSIYNIFDKYKFKDQKLSNDDLWITPQPISLSTSNPINTNYQQLLMDRLKSFDAVSVGTQLVKSKSKRNSNLVEVHIDKVKMENKEYLDDFANHFSIYPHKYYKDSVIWSQQLLPNAKEIVLPRHSNKKLDEITFDYLFPILSFLSVYHQKKCDSGENELPFSFMIQSTVISDHKDEEILEKLSDQSRSLRSSIIQRIERTRKRLLKGMVDYDCDSSVLKDKSPYLVQLLLVNTHKVYVSVNRLTYSQEIGWGYPLPFLNGTIPMKRDQTHPSRAYKKLLEVFGILGYTPSGKSTCVDLGSAPGGWISLLLQINPDLRILSCDRSSLVNSLERNANVKHFIDDGSQWFPEEKVDWLFNDMAMPPPKSLETLEKWLKRSDVHHFVWAVKFVTSTDHQKIFDQIHGLMRKLKIEKYFIKHLLNQGNEIMIVGCK</sequence>
<proteinExistence type="predicted"/>
<dbReference type="PANTHER" id="PTHR37524:SF2">
    <property type="entry name" value="RIBOSOMAL RNA METHYLTRANSFERASE FTSJ DOMAIN-CONTAINING PROTEIN"/>
    <property type="match status" value="1"/>
</dbReference>
<evidence type="ECO:0000313" key="2">
    <source>
        <dbReference type="EMBL" id="KYQ91789.1"/>
    </source>
</evidence>
<dbReference type="AlphaFoldDB" id="A0A151ZCY4"/>
<dbReference type="InterPro" id="IPR029063">
    <property type="entry name" value="SAM-dependent_MTases_sf"/>
</dbReference>
<feature type="domain" description="Ribosomal RNA methyltransferase FtsJ" evidence="1">
    <location>
        <begin position="306"/>
        <end position="395"/>
    </location>
</feature>
<dbReference type="InterPro" id="IPR002877">
    <property type="entry name" value="RNA_MeTrfase_FtsJ_dom"/>
</dbReference>
<accession>A0A151ZCY4</accession>
<dbReference type="PANTHER" id="PTHR37524">
    <property type="entry name" value="RIBOSOMAL RNA LARGE SUBUNIT METHYLTRANSFERASE M"/>
    <property type="match status" value="1"/>
</dbReference>
<dbReference type="Gene3D" id="3.40.50.150">
    <property type="entry name" value="Vaccinia Virus protein VP39"/>
    <property type="match status" value="1"/>
</dbReference>
<reference evidence="2 3" key="1">
    <citation type="submission" date="2015-12" db="EMBL/GenBank/DDBJ databases">
        <title>Dictyostelia acquired genes for synthesis and detection of signals that induce cell-type specialization by lateral gene transfer from prokaryotes.</title>
        <authorList>
            <person name="Gloeckner G."/>
            <person name="Schaap P."/>
        </authorList>
    </citation>
    <scope>NUCLEOTIDE SEQUENCE [LARGE SCALE GENOMIC DNA]</scope>
    <source>
        <strain evidence="2 3">TK</strain>
    </source>
</reference>